<name>A0AAN9N1U6_CANGL</name>
<evidence type="ECO:0000313" key="2">
    <source>
        <dbReference type="Proteomes" id="UP001367508"/>
    </source>
</evidence>
<sequence length="476" mass="53729">MVAGICASMARTGQFLLWHRHICHQTAPQGYESYQQLLKLYVGVQIRLGHSLLSIFQMTPSAQPVVCMLLSKEDQYIRELLDSNLRTRDHPLPRKCDPRFSLISLNFYSPFSSSMAGFIPMNRTTRPVPNLLLGPSPCTCQWSTIGTPFSSQMRGTYPNVNSWPHACMHGYEPSSTHQLTISFKNKRHQSSLNKVRGMIHLLRVYPNNHDVSMEALGSFKFLPGILKKDRRNLSPWKARAGSRSTLWFLSPNLRAWACPSSPSYSSSACSFMETNDETCLLSSSNDMAGNRALRRSFQSLGDQPKSQILEAPLDTAYRNLRLYPSLVTNAPELFIIPFEGSPPSLSVIREELLEFTTRGSSSLKPPRPLLSIPSLHGSAFTPSISNRVWSACPSWVPSSLPCSRFMPSYLVELTTSPHVYFFRRRLSPGTPPWEDATPLTSMNLRRSSRIIQEVWNGLFPSYHGFNSMSVDRRPIH</sequence>
<gene>
    <name evidence="1" type="ORF">VNO77_03812</name>
</gene>
<proteinExistence type="predicted"/>
<dbReference type="AlphaFoldDB" id="A0AAN9N1U6"/>
<dbReference type="EMBL" id="JAYMYQ010000001">
    <property type="protein sequence ID" value="KAK7361733.1"/>
    <property type="molecule type" value="Genomic_DNA"/>
</dbReference>
<accession>A0AAN9N1U6</accession>
<comment type="caution">
    <text evidence="1">The sequence shown here is derived from an EMBL/GenBank/DDBJ whole genome shotgun (WGS) entry which is preliminary data.</text>
</comment>
<organism evidence="1 2">
    <name type="scientific">Canavalia gladiata</name>
    <name type="common">Sword bean</name>
    <name type="synonym">Dolichos gladiatus</name>
    <dbReference type="NCBI Taxonomy" id="3824"/>
    <lineage>
        <taxon>Eukaryota</taxon>
        <taxon>Viridiplantae</taxon>
        <taxon>Streptophyta</taxon>
        <taxon>Embryophyta</taxon>
        <taxon>Tracheophyta</taxon>
        <taxon>Spermatophyta</taxon>
        <taxon>Magnoliopsida</taxon>
        <taxon>eudicotyledons</taxon>
        <taxon>Gunneridae</taxon>
        <taxon>Pentapetalae</taxon>
        <taxon>rosids</taxon>
        <taxon>fabids</taxon>
        <taxon>Fabales</taxon>
        <taxon>Fabaceae</taxon>
        <taxon>Papilionoideae</taxon>
        <taxon>50 kb inversion clade</taxon>
        <taxon>NPAAA clade</taxon>
        <taxon>indigoferoid/millettioid clade</taxon>
        <taxon>Phaseoleae</taxon>
        <taxon>Canavalia</taxon>
    </lineage>
</organism>
<keyword evidence="2" id="KW-1185">Reference proteome</keyword>
<protein>
    <submittedName>
        <fullName evidence="1">Uncharacterized protein</fullName>
    </submittedName>
</protein>
<evidence type="ECO:0000313" key="1">
    <source>
        <dbReference type="EMBL" id="KAK7361733.1"/>
    </source>
</evidence>
<reference evidence="1 2" key="1">
    <citation type="submission" date="2024-01" db="EMBL/GenBank/DDBJ databases">
        <title>The genomes of 5 underutilized Papilionoideae crops provide insights into root nodulation and disease resistanc.</title>
        <authorList>
            <person name="Jiang F."/>
        </authorList>
    </citation>
    <scope>NUCLEOTIDE SEQUENCE [LARGE SCALE GENOMIC DNA]</scope>
    <source>
        <strain evidence="1">LVBAO_FW01</strain>
        <tissue evidence="1">Leaves</tissue>
    </source>
</reference>
<dbReference type="Proteomes" id="UP001367508">
    <property type="component" value="Unassembled WGS sequence"/>
</dbReference>